<dbReference type="SMART" id="SM00530">
    <property type="entry name" value="HTH_XRE"/>
    <property type="match status" value="1"/>
</dbReference>
<dbReference type="OrthoDB" id="5073435at2"/>
<protein>
    <submittedName>
        <fullName evidence="2">XRE family transcriptional regulator</fullName>
    </submittedName>
</protein>
<dbReference type="InterPro" id="IPR001387">
    <property type="entry name" value="Cro/C1-type_HTH"/>
</dbReference>
<evidence type="ECO:0000313" key="3">
    <source>
        <dbReference type="Proteomes" id="UP000297472"/>
    </source>
</evidence>
<evidence type="ECO:0000259" key="1">
    <source>
        <dbReference type="PROSITE" id="PS50943"/>
    </source>
</evidence>
<dbReference type="Pfam" id="PF13443">
    <property type="entry name" value="HTH_26"/>
    <property type="match status" value="1"/>
</dbReference>
<accession>A0A4Y8JRE1</accession>
<keyword evidence="3" id="KW-1185">Reference proteome</keyword>
<feature type="domain" description="HTH cro/C1-type" evidence="1">
    <location>
        <begin position="26"/>
        <end position="80"/>
    </location>
</feature>
<sequence>MDSDRFGAVPSQPRPGRLTRGVARILYEEYRANSVTQTALGDAAGVSQSQMSKLLRGDRTLNLDQLEAVCFMLGLSPGEVITAAEVSGF</sequence>
<dbReference type="SUPFAM" id="SSF47413">
    <property type="entry name" value="lambda repressor-like DNA-binding domains"/>
    <property type="match status" value="1"/>
</dbReference>
<dbReference type="Proteomes" id="UP000297472">
    <property type="component" value="Unassembled WGS sequence"/>
</dbReference>
<dbReference type="CDD" id="cd00093">
    <property type="entry name" value="HTH_XRE"/>
    <property type="match status" value="1"/>
</dbReference>
<evidence type="ECO:0000313" key="2">
    <source>
        <dbReference type="EMBL" id="TFD27472.1"/>
    </source>
</evidence>
<proteinExistence type="predicted"/>
<dbReference type="InterPro" id="IPR010982">
    <property type="entry name" value="Lambda_DNA-bd_dom_sf"/>
</dbReference>
<dbReference type="EMBL" id="SOHA01000039">
    <property type="protein sequence ID" value="TFD27472.1"/>
    <property type="molecule type" value="Genomic_DNA"/>
</dbReference>
<comment type="caution">
    <text evidence="2">The sequence shown here is derived from an EMBL/GenBank/DDBJ whole genome shotgun (WGS) entry which is preliminary data.</text>
</comment>
<dbReference type="PROSITE" id="PS50943">
    <property type="entry name" value="HTH_CROC1"/>
    <property type="match status" value="1"/>
</dbReference>
<gene>
    <name evidence="2" type="ORF">E3T49_13085</name>
</gene>
<dbReference type="AlphaFoldDB" id="A0A4Y8JRE1"/>
<dbReference type="Gene3D" id="1.10.260.40">
    <property type="entry name" value="lambda repressor-like DNA-binding domains"/>
    <property type="match status" value="1"/>
</dbReference>
<name>A0A4Y8JRE1_9MICO</name>
<organism evidence="2 3">
    <name type="scientific">Cryobacterium cryoconiti</name>
    <dbReference type="NCBI Taxonomy" id="1259239"/>
    <lineage>
        <taxon>Bacteria</taxon>
        <taxon>Bacillati</taxon>
        <taxon>Actinomycetota</taxon>
        <taxon>Actinomycetes</taxon>
        <taxon>Micrococcales</taxon>
        <taxon>Microbacteriaceae</taxon>
        <taxon>Cryobacterium</taxon>
    </lineage>
</organism>
<reference evidence="2 3" key="1">
    <citation type="submission" date="2019-03" db="EMBL/GenBank/DDBJ databases">
        <title>Genomics of glacier-inhabiting Cryobacterium strains.</title>
        <authorList>
            <person name="Liu Q."/>
            <person name="Xin Y.-H."/>
        </authorList>
    </citation>
    <scope>NUCLEOTIDE SEQUENCE [LARGE SCALE GENOMIC DNA]</scope>
    <source>
        <strain evidence="2 3">TMT1-51</strain>
    </source>
</reference>
<dbReference type="GO" id="GO:0003677">
    <property type="term" value="F:DNA binding"/>
    <property type="evidence" value="ECO:0007669"/>
    <property type="project" value="InterPro"/>
</dbReference>